<dbReference type="InterPro" id="IPR004805">
    <property type="entry name" value="DnaE2/DnaE/PolC"/>
</dbReference>
<reference evidence="13" key="1">
    <citation type="submission" date="2020-05" db="EMBL/GenBank/DDBJ databases">
        <authorList>
            <person name="Chiriac C."/>
            <person name="Salcher M."/>
            <person name="Ghai R."/>
            <person name="Kavagutti S V."/>
        </authorList>
    </citation>
    <scope>NUCLEOTIDE SEQUENCE</scope>
</reference>
<keyword evidence="4" id="KW-0808">Transferase</keyword>
<evidence type="ECO:0000256" key="6">
    <source>
        <dbReference type="ARBA" id="ARBA00022705"/>
    </source>
</evidence>
<evidence type="ECO:0000313" key="15">
    <source>
        <dbReference type="EMBL" id="CAB5017578.1"/>
    </source>
</evidence>
<dbReference type="Gene3D" id="1.10.150.870">
    <property type="match status" value="1"/>
</dbReference>
<evidence type="ECO:0000256" key="8">
    <source>
        <dbReference type="ARBA" id="ARBA00049244"/>
    </source>
</evidence>
<evidence type="ECO:0000313" key="11">
    <source>
        <dbReference type="EMBL" id="CAB4759953.1"/>
    </source>
</evidence>
<name>A0A6J7CHC7_9ZZZZ</name>
<evidence type="ECO:0000256" key="4">
    <source>
        <dbReference type="ARBA" id="ARBA00022679"/>
    </source>
</evidence>
<feature type="domain" description="Polymerase/histidinol phosphatase N-terminal" evidence="9">
    <location>
        <begin position="7"/>
        <end position="74"/>
    </location>
</feature>
<dbReference type="Pfam" id="PF14579">
    <property type="entry name" value="HHH_6"/>
    <property type="match status" value="1"/>
</dbReference>
<evidence type="ECO:0000313" key="10">
    <source>
        <dbReference type="EMBL" id="CAB4704889.1"/>
    </source>
</evidence>
<evidence type="ECO:0000313" key="12">
    <source>
        <dbReference type="EMBL" id="CAB4791348.1"/>
    </source>
</evidence>
<dbReference type="InterPro" id="IPR029460">
    <property type="entry name" value="DNAPol_HHH"/>
</dbReference>
<dbReference type="GO" id="GO:0008408">
    <property type="term" value="F:3'-5' exonuclease activity"/>
    <property type="evidence" value="ECO:0007669"/>
    <property type="project" value="InterPro"/>
</dbReference>
<dbReference type="EMBL" id="CAFAAL010000001">
    <property type="protein sequence ID" value="CAB4791348.1"/>
    <property type="molecule type" value="Genomic_DNA"/>
</dbReference>
<dbReference type="Pfam" id="PF17657">
    <property type="entry name" value="DNA_pol3_finger"/>
    <property type="match status" value="1"/>
</dbReference>
<dbReference type="NCBIfam" id="NF005298">
    <property type="entry name" value="PRK06826.1"/>
    <property type="match status" value="1"/>
</dbReference>
<dbReference type="EMBL" id="CAFBPS010000002">
    <property type="protein sequence ID" value="CAB5017578.1"/>
    <property type="molecule type" value="Genomic_DNA"/>
</dbReference>
<dbReference type="NCBIfam" id="NF004226">
    <property type="entry name" value="PRK05673.1"/>
    <property type="match status" value="1"/>
</dbReference>
<dbReference type="Pfam" id="PF02811">
    <property type="entry name" value="PHP"/>
    <property type="match status" value="1"/>
</dbReference>
<dbReference type="InterPro" id="IPR004013">
    <property type="entry name" value="PHP_dom"/>
</dbReference>
<dbReference type="Pfam" id="PF07733">
    <property type="entry name" value="DNA_pol3_alpha"/>
    <property type="match status" value="1"/>
</dbReference>
<proteinExistence type="predicted"/>
<dbReference type="InterPro" id="IPR040982">
    <property type="entry name" value="DNA_pol3_finger"/>
</dbReference>
<dbReference type="Pfam" id="PF01336">
    <property type="entry name" value="tRNA_anti-codon"/>
    <property type="match status" value="1"/>
</dbReference>
<dbReference type="InterPro" id="IPR041931">
    <property type="entry name" value="DNA_pol3_alpha_thumb_dom"/>
</dbReference>
<sequence>MLGDSFTHLHVHTEFSMLDGAAKLDELVAKAVADGQPALGMTDHGNMYGVLDFYKECRAQGVKPIIGTEAYMAYETRFERPSRRGQIDDSGGDTEGGRKLYYHLTLLAESNIGYKNLIKLSSLAFLEGYYYQPRMDWELLEKYHEGLIATTGCLGGHVLQALLKDDYKDAKIKAARLQEIFGKDNLFVEIQDHGLAAQTKTNPQLLQIAQEIGAPVIATNDSHYVHRHDSDAHDALLCVQTNSMINDPKRFRFEGTEHYLKTSNEMRYVFREVPEACDNTLWIAERADVTIEFGKPQLPNFKIPPGFADDAAYLDHLTREGAKRRWGDKLAPSVIERLAYETKVICDMGFASYFLIVWDLIRYAKEQDIRVGPGRGSAAGCAVAYCLGITEIDPIRYDLLFERFLNPSRISMPDIDMDFDSRYREQMIHYATDTYGREHVAQIITFGTIKARNAVRDAARVLGHPYAVGDKLAKAMPPLVMGRDTPLKYCLELDPKYKEGYHAAQELRDIYESEEDMRQVIDVAKGLEGLKRSTGIHAAAVVISKEPLTEYLPLQRKPEAGKPIEESQVTTQFEMHGVESLGLLKMDFLGLRNLDVLSDAMALIRLAEPDFDIDAIPIDNKKTFELLSRGDTIGVFQLESPPMQQLLRAMAPTSFEDVSAVIALYRPGPMSVNMHYDFADRKNGRKKVEYFHPDAEEVLGDTFGLMIYQESVMRVAQRFAGYSLAEADNLRKACGKKERALMEKERSKFEEGCETSGYGAILGKQLFDIIENFADYAFNKSHSFGYGYICYQTAFLKANYPVQYFAAMLTSVKDNLDKAAGYLVDARTGGITVGPPNINVSDVDFTPQVEERIIHFGLSAIKGVGQAICARIVAERHANGPFDSFHDFAMRVPTDCLNKKAVESFIKAGAFDSMGHPRQGLMAVYENIVDDTVSRRAEADQGVMSLFDAIDTDSDPSFDLDIPIPDNEYDKSVKLKFEKEMLGLYISDHPLFGHESSLNKHSTTTTAMLAEAENGSIWTLAGIITKVERKVTKKGDPMAIVHLEDLYGGVELTVFTKTLQTHGHKIVDEAIISVKCRVNRQDDRISIATMEITPLQLSNREPELRLNLPAVALDPENVARLKAILTKYPGPSYVFLHIGDAKILKLGAEFMVDIDRVIPPLRVAFGAGVVR</sequence>
<evidence type="ECO:0000313" key="14">
    <source>
        <dbReference type="EMBL" id="CAB4887244.1"/>
    </source>
</evidence>
<dbReference type="EMBL" id="CAEZZP010000001">
    <property type="protein sequence ID" value="CAB4759953.1"/>
    <property type="molecule type" value="Genomic_DNA"/>
</dbReference>
<dbReference type="GO" id="GO:0005737">
    <property type="term" value="C:cytoplasm"/>
    <property type="evidence" value="ECO:0007669"/>
    <property type="project" value="UniProtKB-SubCell"/>
</dbReference>
<evidence type="ECO:0000256" key="5">
    <source>
        <dbReference type="ARBA" id="ARBA00022695"/>
    </source>
</evidence>
<evidence type="ECO:0000259" key="9">
    <source>
        <dbReference type="SMART" id="SM00481"/>
    </source>
</evidence>
<dbReference type="CDD" id="cd04485">
    <property type="entry name" value="DnaE_OBF"/>
    <property type="match status" value="1"/>
</dbReference>
<dbReference type="NCBIfam" id="TIGR00594">
    <property type="entry name" value="polc"/>
    <property type="match status" value="1"/>
</dbReference>
<dbReference type="EMBL" id="CAEZYH010000001">
    <property type="protein sequence ID" value="CAB4704889.1"/>
    <property type="molecule type" value="Genomic_DNA"/>
</dbReference>
<dbReference type="Gene3D" id="3.20.20.140">
    <property type="entry name" value="Metal-dependent hydrolases"/>
    <property type="match status" value="1"/>
</dbReference>
<dbReference type="GO" id="GO:0003887">
    <property type="term" value="F:DNA-directed DNA polymerase activity"/>
    <property type="evidence" value="ECO:0007669"/>
    <property type="project" value="UniProtKB-KW"/>
</dbReference>
<dbReference type="CDD" id="cd12113">
    <property type="entry name" value="PHP_PolIIIA_DnaE3"/>
    <property type="match status" value="1"/>
</dbReference>
<protein>
    <recommendedName>
        <fullName evidence="3">DNA polymerase III subunit alpha</fullName>
        <ecNumber evidence="2">2.7.7.7</ecNumber>
    </recommendedName>
</protein>
<accession>A0A6J7CHC7</accession>
<evidence type="ECO:0000313" key="13">
    <source>
        <dbReference type="EMBL" id="CAB4857230.1"/>
    </source>
</evidence>
<comment type="subcellular location">
    <subcellularLocation>
        <location evidence="1">Cytoplasm</location>
    </subcellularLocation>
</comment>
<dbReference type="EC" id="2.7.7.7" evidence="2"/>
<dbReference type="EMBL" id="CAFBLJ010000007">
    <property type="protein sequence ID" value="CAB4857230.1"/>
    <property type="molecule type" value="Genomic_DNA"/>
</dbReference>
<dbReference type="InterPro" id="IPR016195">
    <property type="entry name" value="Pol/histidinol_Pase-like"/>
</dbReference>
<dbReference type="PANTHER" id="PTHR32294">
    <property type="entry name" value="DNA POLYMERASE III SUBUNIT ALPHA"/>
    <property type="match status" value="1"/>
</dbReference>
<dbReference type="InterPro" id="IPR011708">
    <property type="entry name" value="DNA_pol3_alpha_NTPase_dom"/>
</dbReference>
<dbReference type="GO" id="GO:0006260">
    <property type="term" value="P:DNA replication"/>
    <property type="evidence" value="ECO:0007669"/>
    <property type="project" value="UniProtKB-KW"/>
</dbReference>
<dbReference type="SUPFAM" id="SSF89550">
    <property type="entry name" value="PHP domain-like"/>
    <property type="match status" value="1"/>
</dbReference>
<evidence type="ECO:0000256" key="7">
    <source>
        <dbReference type="ARBA" id="ARBA00022932"/>
    </source>
</evidence>
<dbReference type="InterPro" id="IPR004365">
    <property type="entry name" value="NA-bd_OB_tRNA"/>
</dbReference>
<evidence type="ECO:0000256" key="2">
    <source>
        <dbReference type="ARBA" id="ARBA00012417"/>
    </source>
</evidence>
<dbReference type="EMBL" id="CAFBMF010000001">
    <property type="protein sequence ID" value="CAB4887244.1"/>
    <property type="molecule type" value="Genomic_DNA"/>
</dbReference>
<dbReference type="SMART" id="SM00481">
    <property type="entry name" value="POLIIIAc"/>
    <property type="match status" value="1"/>
</dbReference>
<dbReference type="AlphaFoldDB" id="A0A6J7CHC7"/>
<dbReference type="GO" id="GO:0003676">
    <property type="term" value="F:nucleic acid binding"/>
    <property type="evidence" value="ECO:0007669"/>
    <property type="project" value="InterPro"/>
</dbReference>
<comment type="catalytic activity">
    <reaction evidence="8">
        <text>DNA(n) + a 2'-deoxyribonucleoside 5'-triphosphate = DNA(n+1) + diphosphate</text>
        <dbReference type="Rhea" id="RHEA:22508"/>
        <dbReference type="Rhea" id="RHEA-COMP:17339"/>
        <dbReference type="Rhea" id="RHEA-COMP:17340"/>
        <dbReference type="ChEBI" id="CHEBI:33019"/>
        <dbReference type="ChEBI" id="CHEBI:61560"/>
        <dbReference type="ChEBI" id="CHEBI:173112"/>
        <dbReference type="EC" id="2.7.7.7"/>
    </reaction>
</comment>
<keyword evidence="7" id="KW-0239">DNA-directed DNA polymerase</keyword>
<organism evidence="13">
    <name type="scientific">freshwater metagenome</name>
    <dbReference type="NCBI Taxonomy" id="449393"/>
    <lineage>
        <taxon>unclassified sequences</taxon>
        <taxon>metagenomes</taxon>
        <taxon>ecological metagenomes</taxon>
    </lineage>
</organism>
<evidence type="ECO:0000256" key="3">
    <source>
        <dbReference type="ARBA" id="ARBA00019114"/>
    </source>
</evidence>
<dbReference type="Gene3D" id="1.10.10.1600">
    <property type="entry name" value="Bacterial DNA polymerase III alpha subunit, thumb domain"/>
    <property type="match status" value="1"/>
</dbReference>
<keyword evidence="5" id="KW-0548">Nucleotidyltransferase</keyword>
<keyword evidence="6" id="KW-0235">DNA replication</keyword>
<evidence type="ECO:0000256" key="1">
    <source>
        <dbReference type="ARBA" id="ARBA00004496"/>
    </source>
</evidence>
<gene>
    <name evidence="10" type="ORF">UFOPK2658_00033</name>
    <name evidence="11" type="ORF">UFOPK2880_00040</name>
    <name evidence="12" type="ORF">UFOPK3004_00029</name>
    <name evidence="13" type="ORF">UFOPK3304_00243</name>
    <name evidence="14" type="ORF">UFOPK3494_00015</name>
    <name evidence="15" type="ORF">UFOPK4134_00076</name>
</gene>
<dbReference type="PANTHER" id="PTHR32294:SF0">
    <property type="entry name" value="DNA POLYMERASE III SUBUNIT ALPHA"/>
    <property type="match status" value="1"/>
</dbReference>
<dbReference type="InterPro" id="IPR003141">
    <property type="entry name" value="Pol/His_phosphatase_N"/>
</dbReference>